<dbReference type="Proteomes" id="UP001595823">
    <property type="component" value="Unassembled WGS sequence"/>
</dbReference>
<keyword evidence="15 17" id="KW-0460">Magnesium</keyword>
<evidence type="ECO:0000313" key="23">
    <source>
        <dbReference type="Proteomes" id="UP001595823"/>
    </source>
</evidence>
<dbReference type="InterPro" id="IPR024692">
    <property type="entry name" value="PTS_EI"/>
</dbReference>
<dbReference type="PRINTS" id="PR01736">
    <property type="entry name" value="PHPHTRNFRASE"/>
</dbReference>
<evidence type="ECO:0000256" key="10">
    <source>
        <dbReference type="ARBA" id="ARBA00022597"/>
    </source>
</evidence>
<dbReference type="Pfam" id="PF02896">
    <property type="entry name" value="PEP-utilizers_C"/>
    <property type="match status" value="1"/>
</dbReference>
<accession>A0ABV8TWG1</accession>
<dbReference type="GO" id="GO:0008965">
    <property type="term" value="F:phosphoenolpyruvate-protein phosphotransferase activity"/>
    <property type="evidence" value="ECO:0007669"/>
    <property type="project" value="UniProtKB-EC"/>
</dbReference>
<evidence type="ECO:0000256" key="6">
    <source>
        <dbReference type="ARBA" id="ARBA00012232"/>
    </source>
</evidence>
<dbReference type="InterPro" id="IPR000121">
    <property type="entry name" value="PEP_util_C"/>
</dbReference>
<comment type="similarity">
    <text evidence="5 17">Belongs to the PEP-utilizing enzyme family.</text>
</comment>
<evidence type="ECO:0000313" key="22">
    <source>
        <dbReference type="EMBL" id="MFC4334957.1"/>
    </source>
</evidence>
<dbReference type="PIRSF" id="PIRSF000732">
    <property type="entry name" value="PTS_enzyme_I"/>
    <property type="match status" value="1"/>
</dbReference>
<proteinExistence type="inferred from homology"/>
<feature type="domain" description="PEP-utilising enzyme C-terminal" evidence="20">
    <location>
        <begin position="244"/>
        <end position="521"/>
    </location>
</feature>
<dbReference type="InterPro" id="IPR023151">
    <property type="entry name" value="PEP_util_CS"/>
</dbReference>
<dbReference type="Gene3D" id="3.20.20.60">
    <property type="entry name" value="Phosphoenolpyruvate-binding domains"/>
    <property type="match status" value="1"/>
</dbReference>
<comment type="subcellular location">
    <subcellularLocation>
        <location evidence="4 17">Cytoplasm</location>
    </subcellularLocation>
</comment>
<dbReference type="PROSITE" id="PS00370">
    <property type="entry name" value="PEP_ENZYMES_PHOS_SITE"/>
    <property type="match status" value="1"/>
</dbReference>
<evidence type="ECO:0000256" key="13">
    <source>
        <dbReference type="ARBA" id="ARBA00022723"/>
    </source>
</evidence>
<evidence type="ECO:0000256" key="11">
    <source>
        <dbReference type="ARBA" id="ARBA00022679"/>
    </source>
</evidence>
<dbReference type="PANTHER" id="PTHR46244:SF3">
    <property type="entry name" value="PHOSPHOENOLPYRUVATE-PROTEIN PHOSPHOTRANSFERASE"/>
    <property type="match status" value="1"/>
</dbReference>
<feature type="domain" description="PEP-utilising enzyme mobile" evidence="19">
    <location>
        <begin position="152"/>
        <end position="222"/>
    </location>
</feature>
<evidence type="ECO:0000256" key="17">
    <source>
        <dbReference type="PIRNR" id="PIRNR000732"/>
    </source>
</evidence>
<evidence type="ECO:0000256" key="2">
    <source>
        <dbReference type="ARBA" id="ARBA00001946"/>
    </source>
</evidence>
<evidence type="ECO:0000256" key="9">
    <source>
        <dbReference type="ARBA" id="ARBA00022490"/>
    </source>
</evidence>
<dbReference type="InterPro" id="IPR008279">
    <property type="entry name" value="PEP-util_enz_mobile_dom"/>
</dbReference>
<dbReference type="InterPro" id="IPR036618">
    <property type="entry name" value="PtsI_HPr-bd_sf"/>
</dbReference>
<dbReference type="PANTHER" id="PTHR46244">
    <property type="entry name" value="PHOSPHOENOLPYRUVATE-PROTEIN PHOSPHOTRANSFERASE"/>
    <property type="match status" value="1"/>
</dbReference>
<dbReference type="EC" id="2.7.3.9" evidence="6 17"/>
<evidence type="ECO:0000256" key="12">
    <source>
        <dbReference type="ARBA" id="ARBA00022683"/>
    </source>
</evidence>
<dbReference type="Pfam" id="PF05524">
    <property type="entry name" value="PEP-utilisers_N"/>
    <property type="match status" value="1"/>
</dbReference>
<dbReference type="InterPro" id="IPR036637">
    <property type="entry name" value="Phosphohistidine_dom_sf"/>
</dbReference>
<evidence type="ECO:0000256" key="1">
    <source>
        <dbReference type="ARBA" id="ARBA00000683"/>
    </source>
</evidence>
<dbReference type="PROSITE" id="PS00742">
    <property type="entry name" value="PEP_ENZYMES_2"/>
    <property type="match status" value="1"/>
</dbReference>
<evidence type="ECO:0000256" key="15">
    <source>
        <dbReference type="ARBA" id="ARBA00022842"/>
    </source>
</evidence>
<dbReference type="InterPro" id="IPR018274">
    <property type="entry name" value="PEP_util_AS"/>
</dbReference>
<organism evidence="22 23">
    <name type="scientific">Salininema proteolyticum</name>
    <dbReference type="NCBI Taxonomy" id="1607685"/>
    <lineage>
        <taxon>Bacteria</taxon>
        <taxon>Bacillati</taxon>
        <taxon>Actinomycetota</taxon>
        <taxon>Actinomycetes</taxon>
        <taxon>Glycomycetales</taxon>
        <taxon>Glycomycetaceae</taxon>
        <taxon>Salininema</taxon>
    </lineage>
</organism>
<evidence type="ECO:0000259" key="21">
    <source>
        <dbReference type="Pfam" id="PF05524"/>
    </source>
</evidence>
<dbReference type="NCBIfam" id="TIGR01417">
    <property type="entry name" value="PTS_I_fam"/>
    <property type="match status" value="1"/>
</dbReference>
<evidence type="ECO:0000256" key="4">
    <source>
        <dbReference type="ARBA" id="ARBA00004496"/>
    </source>
</evidence>
<keyword evidence="23" id="KW-1185">Reference proteome</keyword>
<name>A0ABV8TWG1_9ACTN</name>
<comment type="function">
    <text evidence="3 17">General (non sugar-specific) component of the phosphoenolpyruvate-dependent sugar phosphotransferase system (sugar PTS). This major carbohydrate active-transport system catalyzes the phosphorylation of incoming sugar substrates concomitantly with their translocation across the cell membrane. Enzyme I transfers the phosphoryl group from phosphoenolpyruvate (PEP) to the phosphoryl carrier protein (HPr).</text>
</comment>
<dbReference type="SUPFAM" id="SSF47831">
    <property type="entry name" value="Enzyme I of the PEP:sugar phosphotransferase system HPr-binding (sub)domain"/>
    <property type="match status" value="1"/>
</dbReference>
<dbReference type="InterPro" id="IPR008731">
    <property type="entry name" value="PTS_EIN"/>
</dbReference>
<dbReference type="EMBL" id="JBHSDK010000010">
    <property type="protein sequence ID" value="MFC4334957.1"/>
    <property type="molecule type" value="Genomic_DNA"/>
</dbReference>
<evidence type="ECO:0000256" key="5">
    <source>
        <dbReference type="ARBA" id="ARBA00007837"/>
    </source>
</evidence>
<dbReference type="InterPro" id="IPR040442">
    <property type="entry name" value="Pyrv_kinase-like_dom_sf"/>
</dbReference>
<keyword evidence="10 17" id="KW-0762">Sugar transport</keyword>
<comment type="cofactor">
    <cofactor evidence="2 17">
        <name>Mg(2+)</name>
        <dbReference type="ChEBI" id="CHEBI:18420"/>
    </cofactor>
</comment>
<feature type="region of interest" description="Disordered" evidence="18">
    <location>
        <begin position="17"/>
        <end position="38"/>
    </location>
</feature>
<dbReference type="Pfam" id="PF00391">
    <property type="entry name" value="PEP-utilizers"/>
    <property type="match status" value="1"/>
</dbReference>
<evidence type="ECO:0000256" key="8">
    <source>
        <dbReference type="ARBA" id="ARBA00022448"/>
    </source>
</evidence>
<protein>
    <recommendedName>
        <fullName evidence="7 17">Phosphoenolpyruvate-protein phosphotransferase</fullName>
        <ecNumber evidence="6 17">2.7.3.9</ecNumber>
    </recommendedName>
    <alternativeName>
        <fullName evidence="16 17">Phosphotransferase system, enzyme I</fullName>
    </alternativeName>
</protein>
<keyword evidence="9 17" id="KW-0963">Cytoplasm</keyword>
<sequence length="560" mass="57755">MPKGVGVSAGIGVGPVRRMAEPIPEPDAAGQLRGDAGSEKTRVAEAVKAVSADLKARADKARGLGRDEAAEVLEAQVLMASDPGLVDGSAAKLAAGTSAERAVFETFGTFRDMLAAAGGYMAGRVTDLDDIRDRVIAVLTGQPVPGIPESDEPFVLVAEDLAPADTAGIDADTVEAIVTVQGGPTSHTAILARTMGIPAVVAMEEADALAEGTPVLVDGTTGEVVAEPSDEDVAKARTLEAKRAEAAKAATGPAATADGERISVLANIGGPADVENAVKNGAEGVGLYRTEFLFLDRADKPSYAEQVKAYKAVADAFPGQKVVVRTLDAGADKPLPFVSTEEEPNPALGVRGLRLAFKHPELLDEQLRALAEVQSESTADLWAMAPMVADMRDTEYFVDKAREAGLKTNGIMIEVPSAALTAGHLAKVADFFSIGTNDLTQYAYASDRQVGALARYQSPWQPGVLRLIGAAADGAGAEDKVCGVCGEAAADPILACVLVGLGVKSLSMSAPAIPMVKAALALHTVEQCREAADAVLGAVSAEEAKDIARAHLPRLEELGL</sequence>
<dbReference type="Gene3D" id="3.50.30.10">
    <property type="entry name" value="Phosphohistidine domain"/>
    <property type="match status" value="1"/>
</dbReference>
<keyword evidence="12 17" id="KW-0598">Phosphotransferase system</keyword>
<dbReference type="InterPro" id="IPR006318">
    <property type="entry name" value="PTS_EI-like"/>
</dbReference>
<keyword evidence="13 17" id="KW-0479">Metal-binding</keyword>
<dbReference type="SUPFAM" id="SSF52009">
    <property type="entry name" value="Phosphohistidine domain"/>
    <property type="match status" value="1"/>
</dbReference>
<dbReference type="InterPro" id="IPR050499">
    <property type="entry name" value="PEP-utilizing_PTS_enzyme"/>
</dbReference>
<comment type="catalytic activity">
    <reaction evidence="1 17">
        <text>L-histidyl-[protein] + phosphoenolpyruvate = N(pros)-phospho-L-histidyl-[protein] + pyruvate</text>
        <dbReference type="Rhea" id="RHEA:23880"/>
        <dbReference type="Rhea" id="RHEA-COMP:9745"/>
        <dbReference type="Rhea" id="RHEA-COMP:9746"/>
        <dbReference type="ChEBI" id="CHEBI:15361"/>
        <dbReference type="ChEBI" id="CHEBI:29979"/>
        <dbReference type="ChEBI" id="CHEBI:58702"/>
        <dbReference type="ChEBI" id="CHEBI:64837"/>
        <dbReference type="EC" id="2.7.3.9"/>
    </reaction>
</comment>
<feature type="domain" description="Phosphotransferase system enzyme I N-terminal" evidence="21">
    <location>
        <begin position="3"/>
        <end position="124"/>
    </location>
</feature>
<evidence type="ECO:0000256" key="3">
    <source>
        <dbReference type="ARBA" id="ARBA00002728"/>
    </source>
</evidence>
<evidence type="ECO:0000259" key="19">
    <source>
        <dbReference type="Pfam" id="PF00391"/>
    </source>
</evidence>
<reference evidence="23" key="1">
    <citation type="journal article" date="2019" name="Int. J. Syst. Evol. Microbiol.">
        <title>The Global Catalogue of Microorganisms (GCM) 10K type strain sequencing project: providing services to taxonomists for standard genome sequencing and annotation.</title>
        <authorList>
            <consortium name="The Broad Institute Genomics Platform"/>
            <consortium name="The Broad Institute Genome Sequencing Center for Infectious Disease"/>
            <person name="Wu L."/>
            <person name="Ma J."/>
        </authorList>
    </citation>
    <scope>NUCLEOTIDE SEQUENCE [LARGE SCALE GENOMIC DNA]</scope>
    <source>
        <strain evidence="23">IBRC-M 10908</strain>
    </source>
</reference>
<dbReference type="SUPFAM" id="SSF51621">
    <property type="entry name" value="Phosphoenolpyruvate/pyruvate domain"/>
    <property type="match status" value="1"/>
</dbReference>
<evidence type="ECO:0000256" key="14">
    <source>
        <dbReference type="ARBA" id="ARBA00022777"/>
    </source>
</evidence>
<keyword evidence="11 17" id="KW-0808">Transferase</keyword>
<comment type="caution">
    <text evidence="22">The sequence shown here is derived from an EMBL/GenBank/DDBJ whole genome shotgun (WGS) entry which is preliminary data.</text>
</comment>
<evidence type="ECO:0000256" key="7">
    <source>
        <dbReference type="ARBA" id="ARBA00016544"/>
    </source>
</evidence>
<evidence type="ECO:0000256" key="18">
    <source>
        <dbReference type="SAM" id="MobiDB-lite"/>
    </source>
</evidence>
<dbReference type="RefSeq" id="WP_380619156.1">
    <property type="nucleotide sequence ID" value="NZ_JBHSDK010000010.1"/>
</dbReference>
<dbReference type="Gene3D" id="1.10.274.10">
    <property type="entry name" value="PtsI, HPr-binding domain"/>
    <property type="match status" value="1"/>
</dbReference>
<dbReference type="InterPro" id="IPR015813">
    <property type="entry name" value="Pyrv/PenolPyrv_kinase-like_dom"/>
</dbReference>
<keyword evidence="8 17" id="KW-0813">Transport</keyword>
<evidence type="ECO:0000256" key="16">
    <source>
        <dbReference type="ARBA" id="ARBA00033235"/>
    </source>
</evidence>
<keyword evidence="14 17" id="KW-0418">Kinase</keyword>
<gene>
    <name evidence="22" type="primary">ptsP</name>
    <name evidence="22" type="ORF">ACFPET_07085</name>
</gene>
<evidence type="ECO:0000259" key="20">
    <source>
        <dbReference type="Pfam" id="PF02896"/>
    </source>
</evidence>